<feature type="region of interest" description="Disordered" evidence="2">
    <location>
        <begin position="95"/>
        <end position="117"/>
    </location>
</feature>
<dbReference type="EMBL" id="DYXC01000098">
    <property type="protein sequence ID" value="HJF14972.1"/>
    <property type="molecule type" value="Genomic_DNA"/>
</dbReference>
<dbReference type="RefSeq" id="WP_369681056.1">
    <property type="nucleotide sequence ID" value="NZ_DYXC01000098.1"/>
</dbReference>
<dbReference type="AlphaFoldDB" id="A0A921FPW7"/>
<proteinExistence type="predicted"/>
<dbReference type="InterPro" id="IPR025184">
    <property type="entry name" value="AadA_C"/>
</dbReference>
<comment type="caution">
    <text evidence="4">The sequence shown here is derived from an EMBL/GenBank/DDBJ whole genome shotgun (WGS) entry which is preliminary data.</text>
</comment>
<dbReference type="Pfam" id="PF13427">
    <property type="entry name" value="AadA_C"/>
    <property type="match status" value="1"/>
</dbReference>
<evidence type="ECO:0000313" key="4">
    <source>
        <dbReference type="EMBL" id="HJF14972.1"/>
    </source>
</evidence>
<accession>A0A921FPW7</accession>
<dbReference type="Proteomes" id="UP000703315">
    <property type="component" value="Unassembled WGS sequence"/>
</dbReference>
<dbReference type="GO" id="GO:0016740">
    <property type="term" value="F:transferase activity"/>
    <property type="evidence" value="ECO:0007669"/>
    <property type="project" value="UniProtKB-KW"/>
</dbReference>
<gene>
    <name evidence="4" type="ORF">K8V32_09260</name>
</gene>
<feature type="compositionally biased region" description="Basic and acidic residues" evidence="2">
    <location>
        <begin position="106"/>
        <end position="117"/>
    </location>
</feature>
<sequence length="117" mass="12949">MIRCGGPVVHRAGFASGTVRSTTGRSRSSRAAESGQILLKYQAAERVRPRLDKAEADLLALAKGEYLGRARVDWRREHDRTLGVVQTLRHLIHEAADVRGSGHNRSPQDRSDKGPRL</sequence>
<reference evidence="4" key="1">
    <citation type="journal article" date="2021" name="PeerJ">
        <title>Extensive microbial diversity within the chicken gut microbiome revealed by metagenomics and culture.</title>
        <authorList>
            <person name="Gilroy R."/>
            <person name="Ravi A."/>
            <person name="Getino M."/>
            <person name="Pursley I."/>
            <person name="Horton D.L."/>
            <person name="Alikhan N.F."/>
            <person name="Baker D."/>
            <person name="Gharbi K."/>
            <person name="Hall N."/>
            <person name="Watson M."/>
            <person name="Adriaenssens E.M."/>
            <person name="Foster-Nyarko E."/>
            <person name="Jarju S."/>
            <person name="Secka A."/>
            <person name="Antonio M."/>
            <person name="Oren A."/>
            <person name="Chaudhuri R.R."/>
            <person name="La Ragione R."/>
            <person name="Hildebrand F."/>
            <person name="Pallen M.J."/>
        </authorList>
    </citation>
    <scope>NUCLEOTIDE SEQUENCE</scope>
    <source>
        <strain evidence="4">ChiHjej13B12-14962</strain>
    </source>
</reference>
<reference evidence="4" key="2">
    <citation type="submission" date="2021-09" db="EMBL/GenBank/DDBJ databases">
        <authorList>
            <person name="Gilroy R."/>
        </authorList>
    </citation>
    <scope>NUCLEOTIDE SEQUENCE</scope>
    <source>
        <strain evidence="4">ChiHjej13B12-14962</strain>
    </source>
</reference>
<protein>
    <submittedName>
        <fullName evidence="4">DUF4111 domain-containing protein</fullName>
    </submittedName>
</protein>
<feature type="domain" description="Adenylyltransferase AadA C-terminal" evidence="3">
    <location>
        <begin position="32"/>
        <end position="80"/>
    </location>
</feature>
<name>A0A921FPW7_9MICC</name>
<evidence type="ECO:0000256" key="2">
    <source>
        <dbReference type="SAM" id="MobiDB-lite"/>
    </source>
</evidence>
<evidence type="ECO:0000313" key="5">
    <source>
        <dbReference type="Proteomes" id="UP000703315"/>
    </source>
</evidence>
<keyword evidence="1" id="KW-0808">Transferase</keyword>
<organism evidence="4 5">
    <name type="scientific">Enteractinococcus helveticum</name>
    <dbReference type="NCBI Taxonomy" id="1837282"/>
    <lineage>
        <taxon>Bacteria</taxon>
        <taxon>Bacillati</taxon>
        <taxon>Actinomycetota</taxon>
        <taxon>Actinomycetes</taxon>
        <taxon>Micrococcales</taxon>
        <taxon>Micrococcaceae</taxon>
    </lineage>
</organism>
<evidence type="ECO:0000256" key="1">
    <source>
        <dbReference type="ARBA" id="ARBA00022679"/>
    </source>
</evidence>
<evidence type="ECO:0000259" key="3">
    <source>
        <dbReference type="Pfam" id="PF13427"/>
    </source>
</evidence>